<dbReference type="InterPro" id="IPR001611">
    <property type="entry name" value="Leu-rich_rpt"/>
</dbReference>
<dbReference type="EMBL" id="JACGWJ010000008">
    <property type="protein sequence ID" value="KAL0404750.1"/>
    <property type="molecule type" value="Genomic_DNA"/>
</dbReference>
<comment type="subcellular location">
    <subcellularLocation>
        <location evidence="1">Membrane</location>
    </subcellularLocation>
</comment>
<dbReference type="Pfam" id="PF23559">
    <property type="entry name" value="WHD_DRP"/>
    <property type="match status" value="1"/>
</dbReference>
<dbReference type="AlphaFoldDB" id="A0AAW2TIX2"/>
<dbReference type="GO" id="GO:0004672">
    <property type="term" value="F:protein kinase activity"/>
    <property type="evidence" value="ECO:0007669"/>
    <property type="project" value="InterPro"/>
</dbReference>
<dbReference type="InterPro" id="IPR000719">
    <property type="entry name" value="Prot_kinase_dom"/>
</dbReference>
<evidence type="ECO:0000259" key="9">
    <source>
        <dbReference type="PROSITE" id="PS50011"/>
    </source>
</evidence>
<name>A0AAW2TIX2_SESRA</name>
<dbReference type="PANTHER" id="PTHR47186:SF24">
    <property type="entry name" value="DISEASE RESISTANCE RPP13-LIKE PROTEIN 1"/>
    <property type="match status" value="1"/>
</dbReference>
<dbReference type="SUPFAM" id="SSF52058">
    <property type="entry name" value="L domain-like"/>
    <property type="match status" value="1"/>
</dbReference>
<keyword evidence="8" id="KW-0472">Membrane</keyword>
<keyword evidence="3" id="KW-0812">Transmembrane</keyword>
<protein>
    <submittedName>
        <fullName evidence="10">Mitogen-activated protein kinase kinase</fullName>
    </submittedName>
</protein>
<reference evidence="10" key="2">
    <citation type="journal article" date="2024" name="Plant">
        <title>Genomic evolution and insights into agronomic trait innovations of Sesamum species.</title>
        <authorList>
            <person name="Miao H."/>
            <person name="Wang L."/>
            <person name="Qu L."/>
            <person name="Liu H."/>
            <person name="Sun Y."/>
            <person name="Le M."/>
            <person name="Wang Q."/>
            <person name="Wei S."/>
            <person name="Zheng Y."/>
            <person name="Lin W."/>
            <person name="Duan Y."/>
            <person name="Cao H."/>
            <person name="Xiong S."/>
            <person name="Wang X."/>
            <person name="Wei L."/>
            <person name="Li C."/>
            <person name="Ma Q."/>
            <person name="Ju M."/>
            <person name="Zhao R."/>
            <person name="Li G."/>
            <person name="Mu C."/>
            <person name="Tian Q."/>
            <person name="Mei H."/>
            <person name="Zhang T."/>
            <person name="Gao T."/>
            <person name="Zhang H."/>
        </authorList>
    </citation>
    <scope>NUCLEOTIDE SEQUENCE</scope>
    <source>
        <strain evidence="10">G02</strain>
    </source>
</reference>
<gene>
    <name evidence="10" type="ORF">Sradi_2115800</name>
</gene>
<evidence type="ECO:0000256" key="6">
    <source>
        <dbReference type="ARBA" id="ARBA00022840"/>
    </source>
</evidence>
<dbReference type="Pfam" id="PF00069">
    <property type="entry name" value="Pkinase"/>
    <property type="match status" value="1"/>
</dbReference>
<dbReference type="SUPFAM" id="SSF56112">
    <property type="entry name" value="Protein kinase-like (PK-like)"/>
    <property type="match status" value="1"/>
</dbReference>
<proteinExistence type="predicted"/>
<comment type="caution">
    <text evidence="10">The sequence shown here is derived from an EMBL/GenBank/DDBJ whole genome shotgun (WGS) entry which is preliminary data.</text>
</comment>
<evidence type="ECO:0000256" key="5">
    <source>
        <dbReference type="ARBA" id="ARBA00022741"/>
    </source>
</evidence>
<evidence type="ECO:0000256" key="1">
    <source>
        <dbReference type="ARBA" id="ARBA00004370"/>
    </source>
</evidence>
<keyword evidence="7" id="KW-1133">Transmembrane helix</keyword>
<evidence type="ECO:0000256" key="3">
    <source>
        <dbReference type="ARBA" id="ARBA00022692"/>
    </source>
</evidence>
<dbReference type="Gene3D" id="1.10.510.10">
    <property type="entry name" value="Transferase(Phosphotransferase) domain 1"/>
    <property type="match status" value="1"/>
</dbReference>
<evidence type="ECO:0000313" key="10">
    <source>
        <dbReference type="EMBL" id="KAL0404750.1"/>
    </source>
</evidence>
<keyword evidence="4" id="KW-0677">Repeat</keyword>
<reference evidence="10" key="1">
    <citation type="submission" date="2020-06" db="EMBL/GenBank/DDBJ databases">
        <authorList>
            <person name="Li T."/>
            <person name="Hu X."/>
            <person name="Zhang T."/>
            <person name="Song X."/>
            <person name="Zhang H."/>
            <person name="Dai N."/>
            <person name="Sheng W."/>
            <person name="Hou X."/>
            <person name="Wei L."/>
        </authorList>
    </citation>
    <scope>NUCLEOTIDE SEQUENCE</scope>
    <source>
        <strain evidence="10">G02</strain>
        <tissue evidence="10">Leaf</tissue>
    </source>
</reference>
<keyword evidence="10" id="KW-0808">Transferase</keyword>
<dbReference type="InterPro" id="IPR056789">
    <property type="entry name" value="LRR_R13L1-DRL21"/>
</dbReference>
<dbReference type="InterPro" id="IPR058922">
    <property type="entry name" value="WHD_DRP"/>
</dbReference>
<dbReference type="InterPro" id="IPR008266">
    <property type="entry name" value="Tyr_kinase_AS"/>
</dbReference>
<dbReference type="Pfam" id="PF25019">
    <property type="entry name" value="LRR_R13L1-DRL21"/>
    <property type="match status" value="1"/>
</dbReference>
<accession>A0AAW2TIX2</accession>
<dbReference type="PANTHER" id="PTHR47186">
    <property type="entry name" value="LEUCINE-RICH REPEAT-CONTAINING PROTEIN 57"/>
    <property type="match status" value="1"/>
</dbReference>
<dbReference type="InterPro" id="IPR011009">
    <property type="entry name" value="Kinase-like_dom_sf"/>
</dbReference>
<dbReference type="InterPro" id="IPR032675">
    <property type="entry name" value="LRR_dom_sf"/>
</dbReference>
<dbReference type="PROSITE" id="PS50011">
    <property type="entry name" value="PROTEIN_KINASE_DOM"/>
    <property type="match status" value="1"/>
</dbReference>
<evidence type="ECO:0000256" key="2">
    <source>
        <dbReference type="ARBA" id="ARBA00022614"/>
    </source>
</evidence>
<dbReference type="Gene3D" id="3.80.10.10">
    <property type="entry name" value="Ribonuclease Inhibitor"/>
    <property type="match status" value="2"/>
</dbReference>
<dbReference type="Gene3D" id="3.30.200.20">
    <property type="entry name" value="Phosphorylase Kinase, domain 1"/>
    <property type="match status" value="1"/>
</dbReference>
<sequence length="870" mass="98821">MNFSDLSFKALIKEEESGERVYDVVNRVTGATYGMMECSHYNSSSRAEINHEIQIVKQLDHPNLVKCYEVFFVGDMIYLLFEHMDRGSLVGADITSESALASVAYQVLLGLAYLHENRISHNDIRPSNIFINSMEEVKVLYPGRSLSKTPLVVSGIGAIHDEFSWDVWSVGSSILKLYKDSYLGFRDRDIDEVNDQQSFDLFTSMLEKPSRNLGVMMLMQKSSHSLEAQVQKPSTDLWTFLACCMQTDLSKRWTAKELVSHPFLGQLHLRTEEKMKKRMIKAETSASLSDALSYVTEEQLSPEKKKPKISVEDKDSTYMVETPKDPAQPVPLVQLGLHHTLDYLERCIQHCSLFLPDYEFGKDKLVQLWIAEACIEVEAPKRMEDVANSYFDILVHEEVIIHSNFDKLYREAKYKVNASKSSTWNLRGGNYLRIEEGHLGKISGEALHLTWHCKSLDRTLSGALKNFKQLRTLLVLEDCGALIKQLPSDIFLGLKLLRTLDLSRTHISEFPGSIGTLESLRYLDVSETPIKRLPESIDCLLFLQTLKLRGCFGLYALPRGLRRLVNLRHLDLDIISQLKSMPTGMGNLSKLQTLKAFIVGKNDGCGIGELKNMNDITGSFCISRLENVTNAEEAKQAALADKQRIDKLELRWHDHENDSSQDTAEILECLQPHFHLKELEIISFSGSKLPSWISNPSFTEIASITLYKCINCDILPSMGELPSLKTLHIVEMKMVRDINTLFCRTHGTHGVNAFPLLEKLTLDNMLNLEEWTGIQDGDFPCLRHLSIRYCPKLSVLPSMSYFCSLQHLEVSHCMQLISLPEGLLPGSLENLIIRDCPNLNERCNRDGGQDWFKIANVKAIWIDFQEISLD</sequence>
<organism evidence="10">
    <name type="scientific">Sesamum radiatum</name>
    <name type="common">Black benniseed</name>
    <dbReference type="NCBI Taxonomy" id="300843"/>
    <lineage>
        <taxon>Eukaryota</taxon>
        <taxon>Viridiplantae</taxon>
        <taxon>Streptophyta</taxon>
        <taxon>Embryophyta</taxon>
        <taxon>Tracheophyta</taxon>
        <taxon>Spermatophyta</taxon>
        <taxon>Magnoliopsida</taxon>
        <taxon>eudicotyledons</taxon>
        <taxon>Gunneridae</taxon>
        <taxon>Pentapetalae</taxon>
        <taxon>asterids</taxon>
        <taxon>lamiids</taxon>
        <taxon>Lamiales</taxon>
        <taxon>Pedaliaceae</taxon>
        <taxon>Sesamum</taxon>
    </lineage>
</organism>
<dbReference type="GO" id="GO:0016020">
    <property type="term" value="C:membrane"/>
    <property type="evidence" value="ECO:0007669"/>
    <property type="project" value="UniProtKB-SubCell"/>
</dbReference>
<dbReference type="GO" id="GO:0005524">
    <property type="term" value="F:ATP binding"/>
    <property type="evidence" value="ECO:0007669"/>
    <property type="project" value="InterPro"/>
</dbReference>
<evidence type="ECO:0000256" key="4">
    <source>
        <dbReference type="ARBA" id="ARBA00022737"/>
    </source>
</evidence>
<dbReference type="Pfam" id="PF13855">
    <property type="entry name" value="LRR_8"/>
    <property type="match status" value="1"/>
</dbReference>
<evidence type="ECO:0000256" key="7">
    <source>
        <dbReference type="ARBA" id="ARBA00022989"/>
    </source>
</evidence>
<keyword evidence="5" id="KW-0547">Nucleotide-binding</keyword>
<evidence type="ECO:0000256" key="8">
    <source>
        <dbReference type="ARBA" id="ARBA00023136"/>
    </source>
</evidence>
<feature type="domain" description="Protein kinase" evidence="9">
    <location>
        <begin position="1"/>
        <end position="264"/>
    </location>
</feature>
<keyword evidence="10" id="KW-0418">Kinase</keyword>
<keyword evidence="2" id="KW-0433">Leucine-rich repeat</keyword>
<keyword evidence="6" id="KW-0067">ATP-binding</keyword>
<dbReference type="PROSITE" id="PS00109">
    <property type="entry name" value="PROTEIN_KINASE_TYR"/>
    <property type="match status" value="1"/>
</dbReference>